<dbReference type="GO" id="GO:0005737">
    <property type="term" value="C:cytoplasm"/>
    <property type="evidence" value="ECO:0007669"/>
    <property type="project" value="TreeGrafter"/>
</dbReference>
<dbReference type="InterPro" id="IPR015424">
    <property type="entry name" value="PyrdxlP-dep_Trfase"/>
</dbReference>
<dbReference type="InterPro" id="IPR015422">
    <property type="entry name" value="PyrdxlP-dep_Trfase_small"/>
</dbReference>
<evidence type="ECO:0000256" key="9">
    <source>
        <dbReference type="RuleBase" id="RU362118"/>
    </source>
</evidence>
<dbReference type="InterPro" id="IPR015421">
    <property type="entry name" value="PyrdxlP-dep_Trfase_major"/>
</dbReference>
<dbReference type="NCBIfam" id="TIGR01328">
    <property type="entry name" value="met_gam_lyase"/>
    <property type="match status" value="1"/>
</dbReference>
<evidence type="ECO:0000256" key="7">
    <source>
        <dbReference type="ARBA" id="ARBA00049180"/>
    </source>
</evidence>
<gene>
    <name evidence="11" type="primary">megL</name>
    <name evidence="11" type="ORF">EXU30_02665</name>
</gene>
<dbReference type="SUPFAM" id="SSF53383">
    <property type="entry name" value="PLP-dependent transferases"/>
    <property type="match status" value="1"/>
</dbReference>
<dbReference type="InterPro" id="IPR054542">
    <property type="entry name" value="Cys_met_metab_PP"/>
</dbReference>
<evidence type="ECO:0000256" key="1">
    <source>
        <dbReference type="ARBA" id="ARBA00001933"/>
    </source>
</evidence>
<keyword evidence="6 11" id="KW-0456">Lyase</keyword>
<dbReference type="PANTHER" id="PTHR11808:SF80">
    <property type="entry name" value="CYSTATHIONINE GAMMA-LYASE"/>
    <property type="match status" value="1"/>
</dbReference>
<dbReference type="GO" id="GO:0009086">
    <property type="term" value="P:methionine biosynthetic process"/>
    <property type="evidence" value="ECO:0007669"/>
    <property type="project" value="UniProtKB-ARBA"/>
</dbReference>
<dbReference type="FunFam" id="3.40.640.10:FF:000046">
    <property type="entry name" value="Cystathionine gamma-lyase"/>
    <property type="match status" value="1"/>
</dbReference>
<evidence type="ECO:0000256" key="6">
    <source>
        <dbReference type="ARBA" id="ARBA00023239"/>
    </source>
</evidence>
<dbReference type="Gene3D" id="3.40.640.10">
    <property type="entry name" value="Type I PLP-dependent aspartate aminotransferase-like (Major domain)"/>
    <property type="match status" value="1"/>
</dbReference>
<dbReference type="InterPro" id="IPR006237">
    <property type="entry name" value="L-Met_gamma_lys"/>
</dbReference>
<feature type="compositionally biased region" description="Polar residues" evidence="10">
    <location>
        <begin position="7"/>
        <end position="20"/>
    </location>
</feature>
<dbReference type="GO" id="GO:0018826">
    <property type="term" value="F:methionine gamma-lyase activity"/>
    <property type="evidence" value="ECO:0007669"/>
    <property type="project" value="UniProtKB-EC"/>
</dbReference>
<comment type="catalytic activity">
    <reaction evidence="7">
        <text>L-methionine + H2O = methanethiol + 2-oxobutanoate + NH4(+)</text>
        <dbReference type="Rhea" id="RHEA:23800"/>
        <dbReference type="ChEBI" id="CHEBI:15377"/>
        <dbReference type="ChEBI" id="CHEBI:16007"/>
        <dbReference type="ChEBI" id="CHEBI:16763"/>
        <dbReference type="ChEBI" id="CHEBI:28938"/>
        <dbReference type="ChEBI" id="CHEBI:57844"/>
        <dbReference type="EC" id="4.4.1.11"/>
    </reaction>
</comment>
<evidence type="ECO:0000256" key="2">
    <source>
        <dbReference type="ARBA" id="ARBA00008667"/>
    </source>
</evidence>
<evidence type="ECO:0000256" key="4">
    <source>
        <dbReference type="ARBA" id="ARBA00019040"/>
    </source>
</evidence>
<dbReference type="RefSeq" id="WP_130597690.1">
    <property type="nucleotide sequence ID" value="NZ_CP036200.1"/>
</dbReference>
<evidence type="ECO:0000256" key="3">
    <source>
        <dbReference type="ARBA" id="ARBA00012222"/>
    </source>
</evidence>
<comment type="cofactor">
    <cofactor evidence="1 9">
        <name>pyridoxal 5'-phosphate</name>
        <dbReference type="ChEBI" id="CHEBI:597326"/>
    </cofactor>
</comment>
<evidence type="ECO:0000313" key="12">
    <source>
        <dbReference type="Proteomes" id="UP000291106"/>
    </source>
</evidence>
<dbReference type="GO" id="GO:0019346">
    <property type="term" value="P:transsulfuration"/>
    <property type="evidence" value="ECO:0007669"/>
    <property type="project" value="InterPro"/>
</dbReference>
<evidence type="ECO:0000256" key="10">
    <source>
        <dbReference type="SAM" id="MobiDB-lite"/>
    </source>
</evidence>
<dbReference type="KEGG" id="smai:EXU30_02665"/>
<dbReference type="Pfam" id="PF01053">
    <property type="entry name" value="Cys_Met_Meta_PP"/>
    <property type="match status" value="1"/>
</dbReference>
<evidence type="ECO:0000256" key="8">
    <source>
        <dbReference type="PIRSR" id="PIRSR001434-2"/>
    </source>
</evidence>
<protein>
    <recommendedName>
        <fullName evidence="4">L-methionine gamma-lyase</fullName>
        <ecNumber evidence="3">4.4.1.11</ecNumber>
    </recommendedName>
</protein>
<proteinExistence type="inferred from homology"/>
<dbReference type="CDD" id="cd00614">
    <property type="entry name" value="CGS_like"/>
    <property type="match status" value="1"/>
</dbReference>
<evidence type="ECO:0000313" key="11">
    <source>
        <dbReference type="EMBL" id="QBF81716.1"/>
    </source>
</evidence>
<dbReference type="EC" id="4.4.1.11" evidence="3"/>
<comment type="similarity">
    <text evidence="2">Belongs to the trans-sulfuration enzymes family. L-methionine gamma-lyase subfamily.</text>
</comment>
<evidence type="ECO:0000256" key="5">
    <source>
        <dbReference type="ARBA" id="ARBA00022898"/>
    </source>
</evidence>
<dbReference type="PIRSF" id="PIRSF001434">
    <property type="entry name" value="CGS"/>
    <property type="match status" value="1"/>
</dbReference>
<feature type="modified residue" description="N6-(pyridoxal phosphate)lysine" evidence="8">
    <location>
        <position position="229"/>
    </location>
</feature>
<dbReference type="PANTHER" id="PTHR11808">
    <property type="entry name" value="TRANS-SULFURATION ENZYME FAMILY MEMBER"/>
    <property type="match status" value="1"/>
</dbReference>
<feature type="region of interest" description="Disordered" evidence="10">
    <location>
        <begin position="1"/>
        <end position="24"/>
    </location>
</feature>
<dbReference type="EMBL" id="CP036200">
    <property type="protein sequence ID" value="QBF81716.1"/>
    <property type="molecule type" value="Genomic_DNA"/>
</dbReference>
<dbReference type="FunFam" id="3.90.1150.10:FF:000033">
    <property type="entry name" value="Cystathionine gamma-synthase"/>
    <property type="match status" value="1"/>
</dbReference>
<dbReference type="GO" id="GO:0030170">
    <property type="term" value="F:pyridoxal phosphate binding"/>
    <property type="evidence" value="ECO:0007669"/>
    <property type="project" value="InterPro"/>
</dbReference>
<reference evidence="11 12" key="1">
    <citation type="submission" date="2019-02" db="EMBL/GenBank/DDBJ databases">
        <title>Shewanella sp. D4-2 isolated from Dokdo Island.</title>
        <authorList>
            <person name="Baek K."/>
        </authorList>
    </citation>
    <scope>NUCLEOTIDE SEQUENCE [LARGE SCALE GENOMIC DNA]</scope>
    <source>
        <strain evidence="11 12">D4-2</strain>
    </source>
</reference>
<keyword evidence="5 8" id="KW-0663">Pyridoxal phosphate</keyword>
<dbReference type="Gene3D" id="3.90.1150.10">
    <property type="entry name" value="Aspartate Aminotransferase, domain 1"/>
    <property type="match status" value="1"/>
</dbReference>
<sequence>MADHKQASQSIHSQEQTAKGFNQGHDWHDATQAIHAGHQANQHGALVSPLHQSATFVFDNAEQGGARFAGDEQGYIYTRLGNPTTAELERKLANLEGADDAAATASGMAAVSSALLTHLGAGDHLVASNAVYGCSFALMTTQLKRLGIECSVVDFDDLEAIERAILPNTKVIFCETPVNPHLNVFDISAIVDIAKRHNLVSIVDNTFMTPLLQKPLVLGVDMVIHSATKYLNGHGDVIAGIVCGQAEHMHRLKYEVLKDFGGVLSPHDAWLILRGMKTLDVRLQRHCDNAQVLAEHLQNHARVKQVYYPGLASHQGHKYLGSQMRRAGGVLAFELLGSMSDAIKFVNNLKLITIAVSLGDAETLIQHPASMTHSPYTPEQRAEAGISDTLLRISAGLEDVTDVIADIEQALSTISS</sequence>
<dbReference type="OrthoDB" id="9805807at2"/>
<dbReference type="InterPro" id="IPR000277">
    <property type="entry name" value="Cys/Met-Metab_PyrdxlP-dep_enz"/>
</dbReference>
<dbReference type="Proteomes" id="UP000291106">
    <property type="component" value="Chromosome"/>
</dbReference>
<dbReference type="AlphaFoldDB" id="A0A411PDT9"/>
<organism evidence="11 12">
    <name type="scientific">Shewanella maritima</name>
    <dbReference type="NCBI Taxonomy" id="2520507"/>
    <lineage>
        <taxon>Bacteria</taxon>
        <taxon>Pseudomonadati</taxon>
        <taxon>Pseudomonadota</taxon>
        <taxon>Gammaproteobacteria</taxon>
        <taxon>Alteromonadales</taxon>
        <taxon>Shewanellaceae</taxon>
        <taxon>Shewanella</taxon>
    </lineage>
</organism>
<keyword evidence="12" id="KW-1185">Reference proteome</keyword>
<accession>A0A411PDT9</accession>
<dbReference type="PROSITE" id="PS00868">
    <property type="entry name" value="CYS_MET_METAB_PP"/>
    <property type="match status" value="1"/>
</dbReference>
<name>A0A411PDT9_9GAMM</name>